<dbReference type="PANTHER" id="PTHR10612">
    <property type="entry name" value="APOLIPOPROTEIN D"/>
    <property type="match status" value="1"/>
</dbReference>
<organism evidence="4 5">
    <name type="scientific">Cloeon dipterum</name>
    <dbReference type="NCBI Taxonomy" id="197152"/>
    <lineage>
        <taxon>Eukaryota</taxon>
        <taxon>Metazoa</taxon>
        <taxon>Ecdysozoa</taxon>
        <taxon>Arthropoda</taxon>
        <taxon>Hexapoda</taxon>
        <taxon>Insecta</taxon>
        <taxon>Pterygota</taxon>
        <taxon>Palaeoptera</taxon>
        <taxon>Ephemeroptera</taxon>
        <taxon>Pisciforma</taxon>
        <taxon>Baetidae</taxon>
        <taxon>Cloeon</taxon>
    </lineage>
</organism>
<keyword evidence="2" id="KW-0732">Signal</keyword>
<dbReference type="SUPFAM" id="SSF50814">
    <property type="entry name" value="Lipocalins"/>
    <property type="match status" value="1"/>
</dbReference>
<dbReference type="Proteomes" id="UP000494165">
    <property type="component" value="Unassembled WGS sequence"/>
</dbReference>
<protein>
    <recommendedName>
        <fullName evidence="3">Lipocalin/cytosolic fatty-acid binding domain-containing protein</fullName>
    </recommendedName>
</protein>
<dbReference type="Pfam" id="PF08212">
    <property type="entry name" value="Lipocalin_2"/>
    <property type="match status" value="1"/>
</dbReference>
<dbReference type="OrthoDB" id="565904at2759"/>
<dbReference type="InterPro" id="IPR022271">
    <property type="entry name" value="Lipocalin_ApoD"/>
</dbReference>
<dbReference type="GO" id="GO:0005737">
    <property type="term" value="C:cytoplasm"/>
    <property type="evidence" value="ECO:0007669"/>
    <property type="project" value="TreeGrafter"/>
</dbReference>
<feature type="domain" description="Lipocalin/cytosolic fatty-acid binding" evidence="3">
    <location>
        <begin position="35"/>
        <end position="188"/>
    </location>
</feature>
<dbReference type="Gene3D" id="2.40.128.20">
    <property type="match status" value="1"/>
</dbReference>
<dbReference type="InterPro" id="IPR000566">
    <property type="entry name" value="Lipocln_cytosolic_FA-bd_dom"/>
</dbReference>
<keyword evidence="5" id="KW-1185">Reference proteome</keyword>
<evidence type="ECO:0000313" key="4">
    <source>
        <dbReference type="EMBL" id="CAB3387172.1"/>
    </source>
</evidence>
<dbReference type="PIRSF" id="PIRSF036893">
    <property type="entry name" value="Lipocalin_ApoD"/>
    <property type="match status" value="1"/>
</dbReference>
<sequence>MAPQLLLLVLLGSLLGSSVQDAAIRCPNVRIVSPFDLKQFLGTWYEIARFQVFDPNLGSSGLTTRPRLSSCVRLNFLLTDEGKLRVERTGLDAKNNTITQIGVAEQNIHDNARFFFKYSDAVEEELGVVEVVYEEHALLYGCYLTRTGHIKQDAWILGRDPELPRVTVDVLQGTLQSKRVDISNFRHVTHDEFCKNVLPENSTVVSDDEF</sequence>
<feature type="chain" id="PRO_5035981196" description="Lipocalin/cytosolic fatty-acid binding domain-containing protein" evidence="2">
    <location>
        <begin position="17"/>
        <end position="210"/>
    </location>
</feature>
<dbReference type="GO" id="GO:0006629">
    <property type="term" value="P:lipid metabolic process"/>
    <property type="evidence" value="ECO:0007669"/>
    <property type="project" value="TreeGrafter"/>
</dbReference>
<evidence type="ECO:0000256" key="1">
    <source>
        <dbReference type="ARBA" id="ARBA00006889"/>
    </source>
</evidence>
<proteinExistence type="inferred from homology"/>
<dbReference type="InterPro" id="IPR022272">
    <property type="entry name" value="Lipocalin_CS"/>
</dbReference>
<evidence type="ECO:0000256" key="2">
    <source>
        <dbReference type="PIRNR" id="PIRNR036893"/>
    </source>
</evidence>
<evidence type="ECO:0000259" key="3">
    <source>
        <dbReference type="Pfam" id="PF08212"/>
    </source>
</evidence>
<feature type="signal peptide" evidence="2">
    <location>
        <begin position="1"/>
        <end position="16"/>
    </location>
</feature>
<comment type="caution">
    <text evidence="4">The sequence shown here is derived from an EMBL/GenBank/DDBJ whole genome shotgun (WGS) entry which is preliminary data.</text>
</comment>
<dbReference type="PROSITE" id="PS00213">
    <property type="entry name" value="LIPOCALIN"/>
    <property type="match status" value="1"/>
</dbReference>
<comment type="similarity">
    <text evidence="1 2">Belongs to the calycin superfamily. Lipocalin family.</text>
</comment>
<dbReference type="InterPro" id="IPR012674">
    <property type="entry name" value="Calycin"/>
</dbReference>
<name>A0A8S1E4M8_9INSE</name>
<gene>
    <name evidence="4" type="ORF">CLODIP_2_CD13778</name>
</gene>
<evidence type="ECO:0000313" key="5">
    <source>
        <dbReference type="Proteomes" id="UP000494165"/>
    </source>
</evidence>
<dbReference type="GO" id="GO:0000302">
    <property type="term" value="P:response to reactive oxygen species"/>
    <property type="evidence" value="ECO:0007669"/>
    <property type="project" value="TreeGrafter"/>
</dbReference>
<dbReference type="AlphaFoldDB" id="A0A8S1E4M8"/>
<dbReference type="EMBL" id="CADEPI010000544">
    <property type="protein sequence ID" value="CAB3387172.1"/>
    <property type="molecule type" value="Genomic_DNA"/>
</dbReference>
<dbReference type="PANTHER" id="PTHR10612:SF62">
    <property type="entry name" value="LIPOCALIN_CYTOSOLIC FATTY-ACID BINDING DOMAIN-CONTAINING PROTEIN"/>
    <property type="match status" value="1"/>
</dbReference>
<reference evidence="4 5" key="1">
    <citation type="submission" date="2020-04" db="EMBL/GenBank/DDBJ databases">
        <authorList>
            <person name="Alioto T."/>
            <person name="Alioto T."/>
            <person name="Gomez Garrido J."/>
        </authorList>
    </citation>
    <scope>NUCLEOTIDE SEQUENCE [LARGE SCALE GENOMIC DNA]</scope>
</reference>
<accession>A0A8S1E4M8</accession>